<feature type="signal peptide" evidence="8">
    <location>
        <begin position="1"/>
        <end position="28"/>
    </location>
</feature>
<comment type="catalytic activity">
    <reaction evidence="5">
        <text>L-threonyl-[protein] + ATP = O-phospho-L-threonyl-[protein] + ADP + H(+)</text>
        <dbReference type="Rhea" id="RHEA:46608"/>
        <dbReference type="Rhea" id="RHEA-COMP:11060"/>
        <dbReference type="Rhea" id="RHEA-COMP:11605"/>
        <dbReference type="ChEBI" id="CHEBI:15378"/>
        <dbReference type="ChEBI" id="CHEBI:30013"/>
        <dbReference type="ChEBI" id="CHEBI:30616"/>
        <dbReference type="ChEBI" id="CHEBI:61977"/>
        <dbReference type="ChEBI" id="CHEBI:456216"/>
        <dbReference type="EC" id="2.7.11.1"/>
    </reaction>
</comment>
<proteinExistence type="predicted"/>
<evidence type="ECO:0000259" key="10">
    <source>
        <dbReference type="Pfam" id="PF14380"/>
    </source>
</evidence>
<evidence type="ECO:0000256" key="6">
    <source>
        <dbReference type="ARBA" id="ARBA00048679"/>
    </source>
</evidence>
<dbReference type="Proteomes" id="UP001454036">
    <property type="component" value="Unassembled WGS sequence"/>
</dbReference>
<dbReference type="InterPro" id="IPR025287">
    <property type="entry name" value="WAK_GUB"/>
</dbReference>
<comment type="catalytic activity">
    <reaction evidence="6">
        <text>L-seryl-[protein] + ATP = O-phospho-L-seryl-[protein] + ADP + H(+)</text>
        <dbReference type="Rhea" id="RHEA:17989"/>
        <dbReference type="Rhea" id="RHEA-COMP:9863"/>
        <dbReference type="Rhea" id="RHEA-COMP:11604"/>
        <dbReference type="ChEBI" id="CHEBI:15378"/>
        <dbReference type="ChEBI" id="CHEBI:29999"/>
        <dbReference type="ChEBI" id="CHEBI:30616"/>
        <dbReference type="ChEBI" id="CHEBI:83421"/>
        <dbReference type="ChEBI" id="CHEBI:456216"/>
        <dbReference type="EC" id="2.7.11.1"/>
    </reaction>
</comment>
<evidence type="ECO:0000313" key="12">
    <source>
        <dbReference type="Proteomes" id="UP001454036"/>
    </source>
</evidence>
<dbReference type="GO" id="GO:0030247">
    <property type="term" value="F:polysaccharide binding"/>
    <property type="evidence" value="ECO:0007669"/>
    <property type="project" value="InterPro"/>
</dbReference>
<dbReference type="EMBL" id="BAABME010025485">
    <property type="protein sequence ID" value="GAA0172222.1"/>
    <property type="molecule type" value="Genomic_DNA"/>
</dbReference>
<keyword evidence="12" id="KW-1185">Reference proteome</keyword>
<organism evidence="11 12">
    <name type="scientific">Lithospermum erythrorhizon</name>
    <name type="common">Purple gromwell</name>
    <name type="synonym">Lithospermum officinale var. erythrorhizon</name>
    <dbReference type="NCBI Taxonomy" id="34254"/>
    <lineage>
        <taxon>Eukaryota</taxon>
        <taxon>Viridiplantae</taxon>
        <taxon>Streptophyta</taxon>
        <taxon>Embryophyta</taxon>
        <taxon>Tracheophyta</taxon>
        <taxon>Spermatophyta</taxon>
        <taxon>Magnoliopsida</taxon>
        <taxon>eudicotyledons</taxon>
        <taxon>Gunneridae</taxon>
        <taxon>Pentapetalae</taxon>
        <taxon>asterids</taxon>
        <taxon>lamiids</taxon>
        <taxon>Boraginales</taxon>
        <taxon>Boraginaceae</taxon>
        <taxon>Boraginoideae</taxon>
        <taxon>Lithospermeae</taxon>
        <taxon>Lithospermum</taxon>
    </lineage>
</organism>
<evidence type="ECO:0000259" key="9">
    <source>
        <dbReference type="Pfam" id="PF13947"/>
    </source>
</evidence>
<evidence type="ECO:0000256" key="4">
    <source>
        <dbReference type="ARBA" id="ARBA00023180"/>
    </source>
</evidence>
<comment type="caution">
    <text evidence="11">The sequence shown here is derived from an EMBL/GenBank/DDBJ whole genome shotgun (WGS) entry which is preliminary data.</text>
</comment>
<evidence type="ECO:0000256" key="3">
    <source>
        <dbReference type="ARBA" id="ARBA00022729"/>
    </source>
</evidence>
<keyword evidence="4" id="KW-0325">Glycoprotein</keyword>
<feature type="chain" id="PRO_5043831136" description="non-specific serine/threonine protein kinase" evidence="8">
    <location>
        <begin position="29"/>
        <end position="357"/>
    </location>
</feature>
<keyword evidence="7" id="KW-1133">Transmembrane helix</keyword>
<evidence type="ECO:0000256" key="1">
    <source>
        <dbReference type="ARBA" id="ARBA00004167"/>
    </source>
</evidence>
<comment type="subcellular location">
    <subcellularLocation>
        <location evidence="1">Membrane</location>
        <topology evidence="1">Single-pass membrane protein</topology>
    </subcellularLocation>
</comment>
<evidence type="ECO:0000256" key="5">
    <source>
        <dbReference type="ARBA" id="ARBA00047899"/>
    </source>
</evidence>
<feature type="domain" description="Wall-associated receptor kinase C-terminal" evidence="10">
    <location>
        <begin position="167"/>
        <end position="236"/>
    </location>
</feature>
<reference evidence="11 12" key="1">
    <citation type="submission" date="2024-01" db="EMBL/GenBank/DDBJ databases">
        <title>The complete chloroplast genome sequence of Lithospermum erythrorhizon: insights into the phylogenetic relationship among Boraginaceae species and the maternal lineages of purple gromwells.</title>
        <authorList>
            <person name="Okada T."/>
            <person name="Watanabe K."/>
        </authorList>
    </citation>
    <scope>NUCLEOTIDE SEQUENCE [LARGE SCALE GENOMIC DNA]</scope>
</reference>
<dbReference type="GO" id="GO:0004674">
    <property type="term" value="F:protein serine/threonine kinase activity"/>
    <property type="evidence" value="ECO:0007669"/>
    <property type="project" value="UniProtKB-EC"/>
</dbReference>
<keyword evidence="3 8" id="KW-0732">Signal</keyword>
<dbReference type="AlphaFoldDB" id="A0AAV3R762"/>
<feature type="transmembrane region" description="Helical" evidence="7">
    <location>
        <begin position="325"/>
        <end position="345"/>
    </location>
</feature>
<dbReference type="GO" id="GO:0016020">
    <property type="term" value="C:membrane"/>
    <property type="evidence" value="ECO:0007669"/>
    <property type="project" value="UniProtKB-SubCell"/>
</dbReference>
<accession>A0AAV3R762</accession>
<keyword evidence="7" id="KW-0812">Transmembrane</keyword>
<dbReference type="Pfam" id="PF14380">
    <property type="entry name" value="WAK_assoc"/>
    <property type="match status" value="1"/>
</dbReference>
<dbReference type="PANTHER" id="PTHR33138">
    <property type="entry name" value="OS01G0690200 PROTEIN"/>
    <property type="match status" value="1"/>
</dbReference>
<dbReference type="EC" id="2.7.11.1" evidence="2"/>
<gene>
    <name evidence="11" type="ORF">LIER_41303</name>
</gene>
<evidence type="ECO:0000256" key="7">
    <source>
        <dbReference type="SAM" id="Phobius"/>
    </source>
</evidence>
<evidence type="ECO:0000313" key="11">
    <source>
        <dbReference type="EMBL" id="GAA0172222.1"/>
    </source>
</evidence>
<sequence>MKSSSSSTKSFLNIYIFLFLTYLSLVDASQYAACGILFSCGSLTGVDYPFYGGYRPLECGYPGFELECDDGMATMEMMGVNYRVLGINQESQTLSITREDLTEDICQDDNFMNTNLDSRLFEHASNNYLNVTILYGCPETSGEVSHLFSCDVEGTSNSNAYIVPGVQGPGNCFASVTVPVKNTSFQGTADFGRLLGQGFEIRSKLDNSVCNECKHSGGRCGYNQTSTQFTCLCEDQTSESSMCLRLRDAIEEERFQVPTDAVNDTLDDSSDGTAPENDLVSESALSAKNGIITYFINPNKCRSKLLEIQIKKGKQKNKYLTGTSITFKTSGMSLFNLLIMLYMFCVCKTARGQRWSV</sequence>
<dbReference type="PANTHER" id="PTHR33138:SF11">
    <property type="entry name" value="KINASE-LIKE PROTEIN"/>
    <property type="match status" value="1"/>
</dbReference>
<keyword evidence="7" id="KW-0472">Membrane</keyword>
<dbReference type="InterPro" id="IPR032872">
    <property type="entry name" value="WAK_assoc_C"/>
</dbReference>
<evidence type="ECO:0000256" key="8">
    <source>
        <dbReference type="SAM" id="SignalP"/>
    </source>
</evidence>
<protein>
    <recommendedName>
        <fullName evidence="2">non-specific serine/threonine protein kinase</fullName>
        <ecNumber evidence="2">2.7.11.1</ecNumber>
    </recommendedName>
</protein>
<evidence type="ECO:0000256" key="2">
    <source>
        <dbReference type="ARBA" id="ARBA00012513"/>
    </source>
</evidence>
<dbReference type="Pfam" id="PF13947">
    <property type="entry name" value="GUB_WAK_bind"/>
    <property type="match status" value="1"/>
</dbReference>
<name>A0AAV3R762_LITER</name>
<feature type="domain" description="Wall-associated receptor kinase galacturonan-binding" evidence="9">
    <location>
        <begin position="39"/>
        <end position="98"/>
    </location>
</feature>